<dbReference type="InterPro" id="IPR029033">
    <property type="entry name" value="His_PPase_superfam"/>
</dbReference>
<dbReference type="InterPro" id="IPR050275">
    <property type="entry name" value="PGM_Phosphatase"/>
</dbReference>
<organism evidence="1 2">
    <name type="scientific">Marinobacterium rhizophilum</name>
    <dbReference type="NCBI Taxonomy" id="420402"/>
    <lineage>
        <taxon>Bacteria</taxon>
        <taxon>Pseudomonadati</taxon>
        <taxon>Pseudomonadota</taxon>
        <taxon>Gammaproteobacteria</taxon>
        <taxon>Oceanospirillales</taxon>
        <taxon>Oceanospirillaceae</taxon>
        <taxon>Marinobacterium</taxon>
    </lineage>
</organism>
<name>A0ABY5HRY1_9GAMM</name>
<dbReference type="PANTHER" id="PTHR48100">
    <property type="entry name" value="BROAD-SPECIFICITY PHOSPHATASE YOR283W-RELATED"/>
    <property type="match status" value="1"/>
</dbReference>
<dbReference type="Gene3D" id="3.40.50.1240">
    <property type="entry name" value="Phosphoglycerate mutase-like"/>
    <property type="match status" value="1"/>
</dbReference>
<proteinExistence type="predicted"/>
<evidence type="ECO:0000313" key="1">
    <source>
        <dbReference type="EMBL" id="UTW13982.1"/>
    </source>
</evidence>
<dbReference type="Pfam" id="PF00300">
    <property type="entry name" value="His_Phos_1"/>
    <property type="match status" value="1"/>
</dbReference>
<gene>
    <name evidence="1" type="ORF">KDW95_10240</name>
</gene>
<evidence type="ECO:0000313" key="2">
    <source>
        <dbReference type="Proteomes" id="UP001058461"/>
    </source>
</evidence>
<dbReference type="InterPro" id="IPR013078">
    <property type="entry name" value="His_Pase_superF_clade-1"/>
</dbReference>
<dbReference type="RefSeq" id="WP_255856178.1">
    <property type="nucleotide sequence ID" value="NZ_CP073347.1"/>
</dbReference>
<keyword evidence="2" id="KW-1185">Reference proteome</keyword>
<dbReference type="EMBL" id="CP073347">
    <property type="protein sequence ID" value="UTW13982.1"/>
    <property type="molecule type" value="Genomic_DNA"/>
</dbReference>
<dbReference type="SUPFAM" id="SSF53254">
    <property type="entry name" value="Phosphoglycerate mutase-like"/>
    <property type="match status" value="1"/>
</dbReference>
<reference evidence="1" key="1">
    <citation type="submission" date="2021-04" db="EMBL/GenBank/DDBJ databases">
        <title>Oceanospirillales bacteria with DddD are important DMSP degraders in coastal seawater.</title>
        <authorList>
            <person name="Liu J."/>
        </authorList>
    </citation>
    <scope>NUCLEOTIDE SEQUENCE</scope>
    <source>
        <strain evidence="1">D13-1</strain>
    </source>
</reference>
<protein>
    <submittedName>
        <fullName evidence="1">Histidine phosphatase family protein</fullName>
    </submittedName>
</protein>
<dbReference type="Proteomes" id="UP001058461">
    <property type="component" value="Chromosome"/>
</dbReference>
<sequence>MSVLTLDLLRHGDAEDDGCYRGRTDSALTALGERQMLAYAAANPGWQRVLCSPLRRCAEPARQIAQRLTLECAEDARLLELDFGRWDGRPYAQVWQQEQAAVLAFWQDPDANPPPGGESLANFRARLDSLQRCLQQRLQAGNDAHVLLLTHGGVVRALLGSLLGMEARHWSQLRIDTASLSRIRLGQDGAHRWCEVAFMNRIMAGG</sequence>
<dbReference type="PANTHER" id="PTHR48100:SF1">
    <property type="entry name" value="HISTIDINE PHOSPHATASE FAMILY PROTEIN-RELATED"/>
    <property type="match status" value="1"/>
</dbReference>
<dbReference type="CDD" id="cd07067">
    <property type="entry name" value="HP_PGM_like"/>
    <property type="match status" value="1"/>
</dbReference>
<dbReference type="SMART" id="SM00855">
    <property type="entry name" value="PGAM"/>
    <property type="match status" value="1"/>
</dbReference>
<dbReference type="PIRSF" id="PIRSF000709">
    <property type="entry name" value="6PFK_2-Ptase"/>
    <property type="match status" value="1"/>
</dbReference>
<accession>A0ABY5HRY1</accession>